<organism evidence="1 2">
    <name type="scientific">Paralvinella palmiformis</name>
    <dbReference type="NCBI Taxonomy" id="53620"/>
    <lineage>
        <taxon>Eukaryota</taxon>
        <taxon>Metazoa</taxon>
        <taxon>Spiralia</taxon>
        <taxon>Lophotrochozoa</taxon>
        <taxon>Annelida</taxon>
        <taxon>Polychaeta</taxon>
        <taxon>Sedentaria</taxon>
        <taxon>Canalipalpata</taxon>
        <taxon>Terebellida</taxon>
        <taxon>Terebelliformia</taxon>
        <taxon>Alvinellidae</taxon>
        <taxon>Paralvinella</taxon>
    </lineage>
</organism>
<dbReference type="EMBL" id="JAODUP010000240">
    <property type="protein sequence ID" value="KAK2155441.1"/>
    <property type="molecule type" value="Genomic_DNA"/>
</dbReference>
<keyword evidence="2" id="KW-1185">Reference proteome</keyword>
<accession>A0AAD9N574</accession>
<gene>
    <name evidence="1" type="ORF">LSH36_240g02035</name>
</gene>
<sequence length="110" mass="12515">MLSRLPVDKPDSANPDEIVFVCMLTVNQLPVTSQQIAEAICKDTTLGKVYDHTHGWPRSCARDDEMYPFFVRNEEPSLEDGCIVGAGELAYHRHTLNICFMRCIQCIREL</sequence>
<reference evidence="1" key="1">
    <citation type="journal article" date="2023" name="Mol. Biol. Evol.">
        <title>Third-Generation Sequencing Reveals the Adaptive Role of the Epigenome in Three Deep-Sea Polychaetes.</title>
        <authorList>
            <person name="Perez M."/>
            <person name="Aroh O."/>
            <person name="Sun Y."/>
            <person name="Lan Y."/>
            <person name="Juniper S.K."/>
            <person name="Young C.R."/>
            <person name="Angers B."/>
            <person name="Qian P.Y."/>
        </authorList>
    </citation>
    <scope>NUCLEOTIDE SEQUENCE</scope>
    <source>
        <strain evidence="1">P08H-3</strain>
    </source>
</reference>
<protein>
    <submittedName>
        <fullName evidence="1">Uncharacterized protein</fullName>
    </submittedName>
</protein>
<proteinExistence type="predicted"/>
<comment type="caution">
    <text evidence="1">The sequence shown here is derived from an EMBL/GenBank/DDBJ whole genome shotgun (WGS) entry which is preliminary data.</text>
</comment>
<name>A0AAD9N574_9ANNE</name>
<evidence type="ECO:0000313" key="2">
    <source>
        <dbReference type="Proteomes" id="UP001208570"/>
    </source>
</evidence>
<evidence type="ECO:0000313" key="1">
    <source>
        <dbReference type="EMBL" id="KAK2155441.1"/>
    </source>
</evidence>
<dbReference type="Proteomes" id="UP001208570">
    <property type="component" value="Unassembled WGS sequence"/>
</dbReference>
<dbReference type="AlphaFoldDB" id="A0AAD9N574"/>